<dbReference type="AlphaFoldDB" id="A0A4R6AIU9"/>
<keyword evidence="3" id="KW-1185">Reference proteome</keyword>
<sequence length="192" mass="21318">MSALGEILSDPRLWQAVIAGAFVAAGWIVNGAQNRRAADRLRRERLRDVHRALYAEIKHNLANLDSAAALTEFATPVLQRIVEDDFVPFVPRERNDAVFRTVLPEIHVLPRVTIDPVIRYYSQLAAHDALVEDMRGDSFKVMEAERRAAIYADLIAIKIALVSYGEEATDVIAAYAEGGKPAARAAQRGRDQ</sequence>
<evidence type="ECO:0000256" key="1">
    <source>
        <dbReference type="SAM" id="Phobius"/>
    </source>
</evidence>
<name>A0A4R6AIU9_9RHOB</name>
<organism evidence="2 3">
    <name type="scientific">Palleronia sediminis</name>
    <dbReference type="NCBI Taxonomy" id="2547833"/>
    <lineage>
        <taxon>Bacteria</taxon>
        <taxon>Pseudomonadati</taxon>
        <taxon>Pseudomonadota</taxon>
        <taxon>Alphaproteobacteria</taxon>
        <taxon>Rhodobacterales</taxon>
        <taxon>Roseobacteraceae</taxon>
        <taxon>Palleronia</taxon>
    </lineage>
</organism>
<dbReference type="OrthoDB" id="7836441at2"/>
<dbReference type="RefSeq" id="WP_133396257.1">
    <property type="nucleotide sequence ID" value="NZ_SNAA01000005.1"/>
</dbReference>
<protein>
    <submittedName>
        <fullName evidence="2">Uncharacterized protein</fullName>
    </submittedName>
</protein>
<evidence type="ECO:0000313" key="2">
    <source>
        <dbReference type="EMBL" id="TDL81313.1"/>
    </source>
</evidence>
<keyword evidence="1" id="KW-1133">Transmembrane helix</keyword>
<keyword evidence="1" id="KW-0812">Transmembrane</keyword>
<accession>A0A4R6AIU9</accession>
<comment type="caution">
    <text evidence="2">The sequence shown here is derived from an EMBL/GenBank/DDBJ whole genome shotgun (WGS) entry which is preliminary data.</text>
</comment>
<reference evidence="2 3" key="1">
    <citation type="submission" date="2019-03" db="EMBL/GenBank/DDBJ databases">
        <title>Primorskyibacter sp. SS33 isolated from sediments.</title>
        <authorList>
            <person name="Xunke S."/>
        </authorList>
    </citation>
    <scope>NUCLEOTIDE SEQUENCE [LARGE SCALE GENOMIC DNA]</scope>
    <source>
        <strain evidence="2 3">SS33</strain>
    </source>
</reference>
<evidence type="ECO:0000313" key="3">
    <source>
        <dbReference type="Proteomes" id="UP000295701"/>
    </source>
</evidence>
<keyword evidence="1" id="KW-0472">Membrane</keyword>
<feature type="transmembrane region" description="Helical" evidence="1">
    <location>
        <begin position="12"/>
        <end position="32"/>
    </location>
</feature>
<gene>
    <name evidence="2" type="ORF">E2L08_06485</name>
</gene>
<dbReference type="Proteomes" id="UP000295701">
    <property type="component" value="Unassembled WGS sequence"/>
</dbReference>
<proteinExistence type="predicted"/>
<dbReference type="EMBL" id="SNAA01000005">
    <property type="protein sequence ID" value="TDL81313.1"/>
    <property type="molecule type" value="Genomic_DNA"/>
</dbReference>